<keyword evidence="3" id="KW-1185">Reference proteome</keyword>
<accession>A0A378TGL5</accession>
<dbReference type="AlphaFoldDB" id="A0A378TGL5"/>
<keyword evidence="1" id="KW-0472">Membrane</keyword>
<evidence type="ECO:0000256" key="1">
    <source>
        <dbReference type="SAM" id="Phobius"/>
    </source>
</evidence>
<protein>
    <submittedName>
        <fullName evidence="2">Uncharacterized protein</fullName>
    </submittedName>
</protein>
<dbReference type="EMBL" id="UGQT01000001">
    <property type="protein sequence ID" value="STZ59889.1"/>
    <property type="molecule type" value="Genomic_DNA"/>
</dbReference>
<feature type="transmembrane region" description="Helical" evidence="1">
    <location>
        <begin position="16"/>
        <end position="38"/>
    </location>
</feature>
<keyword evidence="1" id="KW-1133">Transmembrane helix</keyword>
<evidence type="ECO:0000313" key="2">
    <source>
        <dbReference type="EMBL" id="STZ59889.1"/>
    </source>
</evidence>
<evidence type="ECO:0000313" key="3">
    <source>
        <dbReference type="Proteomes" id="UP000254978"/>
    </source>
</evidence>
<name>A0A378TGL5_9MYCO</name>
<gene>
    <name evidence="2" type="ORF">NCTC10821_03427</name>
</gene>
<proteinExistence type="predicted"/>
<sequence>MTAAYEGRWHPGLMGLIIRLIELLIIVIPIAGAAFAGYRAVQRRRPQTPEPVEEPEPRPTRQAVSWKTIQRAVAEHDRTDARWLEYELDPVTLLDYPLMTDLTEAVTERFHRAKWRADLLRPQAAEVLLDDREAATEYLHAVEEYVSAFTVAESEARRRRDLGFSEPERQRLQRARSLLRMATDDGATAQERDQAYRRARRELGGLVDLPERAVAQIERGIAGELGH</sequence>
<dbReference type="Proteomes" id="UP000254978">
    <property type="component" value="Unassembled WGS sequence"/>
</dbReference>
<organism evidence="2 3">
    <name type="scientific">Mycolicibacterium tokaiense</name>
    <dbReference type="NCBI Taxonomy" id="39695"/>
    <lineage>
        <taxon>Bacteria</taxon>
        <taxon>Bacillati</taxon>
        <taxon>Actinomycetota</taxon>
        <taxon>Actinomycetes</taxon>
        <taxon>Mycobacteriales</taxon>
        <taxon>Mycobacteriaceae</taxon>
        <taxon>Mycolicibacterium</taxon>
    </lineage>
</organism>
<reference evidence="2 3" key="1">
    <citation type="submission" date="2018-06" db="EMBL/GenBank/DDBJ databases">
        <authorList>
            <consortium name="Pathogen Informatics"/>
            <person name="Doyle S."/>
        </authorList>
    </citation>
    <scope>NUCLEOTIDE SEQUENCE [LARGE SCALE GENOMIC DNA]</scope>
    <source>
        <strain evidence="2 3">NCTC10821</strain>
    </source>
</reference>
<keyword evidence="1" id="KW-0812">Transmembrane</keyword>